<evidence type="ECO:0008006" key="3">
    <source>
        <dbReference type="Google" id="ProtNLM"/>
    </source>
</evidence>
<evidence type="ECO:0000313" key="2">
    <source>
        <dbReference type="Proteomes" id="UP001054252"/>
    </source>
</evidence>
<gene>
    <name evidence="1" type="ORF">SLEP1_g10909</name>
</gene>
<protein>
    <recommendedName>
        <fullName evidence="3">Maturase K</fullName>
    </recommendedName>
</protein>
<accession>A0AAV5IKF5</accession>
<evidence type="ECO:0000313" key="1">
    <source>
        <dbReference type="EMBL" id="GKU97825.1"/>
    </source>
</evidence>
<dbReference type="EMBL" id="BPVZ01000012">
    <property type="protein sequence ID" value="GKU97825.1"/>
    <property type="molecule type" value="Genomic_DNA"/>
</dbReference>
<reference evidence="1 2" key="1">
    <citation type="journal article" date="2021" name="Commun. Biol.">
        <title>The genome of Shorea leprosula (Dipterocarpaceae) highlights the ecological relevance of drought in aseasonal tropical rainforests.</title>
        <authorList>
            <person name="Ng K.K.S."/>
            <person name="Kobayashi M.J."/>
            <person name="Fawcett J.A."/>
            <person name="Hatakeyama M."/>
            <person name="Paape T."/>
            <person name="Ng C.H."/>
            <person name="Ang C.C."/>
            <person name="Tnah L.H."/>
            <person name="Lee C.T."/>
            <person name="Nishiyama T."/>
            <person name="Sese J."/>
            <person name="O'Brien M.J."/>
            <person name="Copetti D."/>
            <person name="Mohd Noor M.I."/>
            <person name="Ong R.C."/>
            <person name="Putra M."/>
            <person name="Sireger I.Z."/>
            <person name="Indrioko S."/>
            <person name="Kosugi Y."/>
            <person name="Izuno A."/>
            <person name="Isagi Y."/>
            <person name="Lee S.L."/>
            <person name="Shimizu K.K."/>
        </authorList>
    </citation>
    <scope>NUCLEOTIDE SEQUENCE [LARGE SCALE GENOMIC DNA]</scope>
    <source>
        <strain evidence="1">214</strain>
    </source>
</reference>
<name>A0AAV5IKF5_9ROSI</name>
<dbReference type="AlphaFoldDB" id="A0AAV5IKF5"/>
<sequence length="35" mass="4117">MMIFLLNPCPHGKFSDLFLKFEIDCELRIFSVNPT</sequence>
<keyword evidence="2" id="KW-1185">Reference proteome</keyword>
<organism evidence="1 2">
    <name type="scientific">Rubroshorea leprosula</name>
    <dbReference type="NCBI Taxonomy" id="152421"/>
    <lineage>
        <taxon>Eukaryota</taxon>
        <taxon>Viridiplantae</taxon>
        <taxon>Streptophyta</taxon>
        <taxon>Embryophyta</taxon>
        <taxon>Tracheophyta</taxon>
        <taxon>Spermatophyta</taxon>
        <taxon>Magnoliopsida</taxon>
        <taxon>eudicotyledons</taxon>
        <taxon>Gunneridae</taxon>
        <taxon>Pentapetalae</taxon>
        <taxon>rosids</taxon>
        <taxon>malvids</taxon>
        <taxon>Malvales</taxon>
        <taxon>Dipterocarpaceae</taxon>
        <taxon>Rubroshorea</taxon>
    </lineage>
</organism>
<dbReference type="Proteomes" id="UP001054252">
    <property type="component" value="Unassembled WGS sequence"/>
</dbReference>
<comment type="caution">
    <text evidence="1">The sequence shown here is derived from an EMBL/GenBank/DDBJ whole genome shotgun (WGS) entry which is preliminary data.</text>
</comment>
<proteinExistence type="predicted"/>